<comment type="caution">
    <text evidence="1">The sequence shown here is derived from an EMBL/GenBank/DDBJ whole genome shotgun (WGS) entry which is preliminary data.</text>
</comment>
<name>A0A151ZDY6_TIELA</name>
<sequence length="384" mass="44460">MIIKDVGSLDISWVCKELLIVSWKIFKNVSSALLNLRNLSRFIKSKYNINNEYCLLQYHSYHLDEKSFTWIDFRYTRDAIDQCHSLYLNLNGQHNSPLSSNPLEHLEHLSILIPELNSNILYFFQTLPSFMVKLKTLKLKLFAKLIFSSTYLLEFIENSLKKCPTLECISINYVGNIIVDSLYNLITGIQEQKKNTKFAFSLEPYHFDDDLIDEKLNAILFNVTKLTLIPSLTNVIPVYQLTHIQSLKIISTSISQGVVKSQFIITLFEISNTLEHVSFSLLDIAHVHDILKSPKFQKNSTLKSLKFKIFRKLTKYSENSICVQLNYLFSLINANKSVLIVQCLDTNNNSPFELIQDPKLKIQTGKFYFINSNKKVLNRAIKHV</sequence>
<protein>
    <submittedName>
        <fullName evidence="1">Uncharacterized protein</fullName>
    </submittedName>
</protein>
<keyword evidence="2" id="KW-1185">Reference proteome</keyword>
<dbReference type="EMBL" id="LODT01000031">
    <property type="protein sequence ID" value="KYQ92168.1"/>
    <property type="molecule type" value="Genomic_DNA"/>
</dbReference>
<reference evidence="1 2" key="1">
    <citation type="submission" date="2015-12" db="EMBL/GenBank/DDBJ databases">
        <title>Dictyostelia acquired genes for synthesis and detection of signals that induce cell-type specialization by lateral gene transfer from prokaryotes.</title>
        <authorList>
            <person name="Gloeckner G."/>
            <person name="Schaap P."/>
        </authorList>
    </citation>
    <scope>NUCLEOTIDE SEQUENCE [LARGE SCALE GENOMIC DNA]</scope>
    <source>
        <strain evidence="1 2">TK</strain>
    </source>
</reference>
<dbReference type="AlphaFoldDB" id="A0A151ZDY6"/>
<evidence type="ECO:0000313" key="2">
    <source>
        <dbReference type="Proteomes" id="UP000076078"/>
    </source>
</evidence>
<evidence type="ECO:0000313" key="1">
    <source>
        <dbReference type="EMBL" id="KYQ92168.1"/>
    </source>
</evidence>
<gene>
    <name evidence="1" type="ORF">DLAC_11676</name>
</gene>
<dbReference type="Proteomes" id="UP000076078">
    <property type="component" value="Unassembled WGS sequence"/>
</dbReference>
<organism evidence="1 2">
    <name type="scientific">Tieghemostelium lacteum</name>
    <name type="common">Slime mold</name>
    <name type="synonym">Dictyostelium lacteum</name>
    <dbReference type="NCBI Taxonomy" id="361077"/>
    <lineage>
        <taxon>Eukaryota</taxon>
        <taxon>Amoebozoa</taxon>
        <taxon>Evosea</taxon>
        <taxon>Eumycetozoa</taxon>
        <taxon>Dictyostelia</taxon>
        <taxon>Dictyosteliales</taxon>
        <taxon>Raperosteliaceae</taxon>
        <taxon>Tieghemostelium</taxon>
    </lineage>
</organism>
<proteinExistence type="predicted"/>
<accession>A0A151ZDY6</accession>
<dbReference type="InParanoid" id="A0A151ZDY6"/>